<organism evidence="1 3">
    <name type="scientific">Aphis gossypii</name>
    <name type="common">Cotton aphid</name>
    <dbReference type="NCBI Taxonomy" id="80765"/>
    <lineage>
        <taxon>Eukaryota</taxon>
        <taxon>Metazoa</taxon>
        <taxon>Ecdysozoa</taxon>
        <taxon>Arthropoda</taxon>
        <taxon>Hexapoda</taxon>
        <taxon>Insecta</taxon>
        <taxon>Pterygota</taxon>
        <taxon>Neoptera</taxon>
        <taxon>Paraneoptera</taxon>
        <taxon>Hemiptera</taxon>
        <taxon>Sternorrhyncha</taxon>
        <taxon>Aphidomorpha</taxon>
        <taxon>Aphidoidea</taxon>
        <taxon>Aphididae</taxon>
        <taxon>Aphidini</taxon>
        <taxon>Aphis</taxon>
        <taxon>Aphis</taxon>
    </lineage>
</organism>
<evidence type="ECO:0000313" key="2">
    <source>
        <dbReference type="EMBL" id="CAH1736709.1"/>
    </source>
</evidence>
<keyword evidence="3" id="KW-1185">Reference proteome</keyword>
<reference evidence="1" key="2">
    <citation type="submission" date="2022-10" db="EMBL/GenBank/DDBJ databases">
        <authorList>
            <consortium name="ENA_rothamsted_submissions"/>
            <consortium name="culmorum"/>
            <person name="King R."/>
        </authorList>
    </citation>
    <scope>NUCLEOTIDE SEQUENCE</scope>
</reference>
<evidence type="ECO:0000313" key="1">
    <source>
        <dbReference type="EMBL" id="CAH1736708.1"/>
    </source>
</evidence>
<dbReference type="EMBL" id="OU899037">
    <property type="protein sequence ID" value="CAH1736709.1"/>
    <property type="molecule type" value="Genomic_DNA"/>
</dbReference>
<accession>A0A9P0JDD2</accession>
<reference evidence="1" key="1">
    <citation type="submission" date="2022-02" db="EMBL/GenBank/DDBJ databases">
        <authorList>
            <person name="King R."/>
        </authorList>
    </citation>
    <scope>NUCLEOTIDE SEQUENCE</scope>
</reference>
<protein>
    <submittedName>
        <fullName evidence="1">Uncharacterized protein</fullName>
    </submittedName>
</protein>
<dbReference type="EMBL" id="OU899037">
    <property type="protein sequence ID" value="CAH1736708.1"/>
    <property type="molecule type" value="Genomic_DNA"/>
</dbReference>
<sequence>MCHLVFCGRLITYRKMVILVTTAIKNLIPKKILSNILNTNIVN</sequence>
<proteinExistence type="predicted"/>
<dbReference type="AlphaFoldDB" id="A0A9P0JDD2"/>
<name>A0A9P0JDD2_APHGO</name>
<evidence type="ECO:0000313" key="3">
    <source>
        <dbReference type="Proteomes" id="UP001154329"/>
    </source>
</evidence>
<gene>
    <name evidence="1" type="ORF">APHIGO_LOCUS10393</name>
    <name evidence="2" type="ORF">APHIGO_LOCUS10394</name>
</gene>
<dbReference type="Proteomes" id="UP001154329">
    <property type="component" value="Chromosome 4"/>
</dbReference>